<gene>
    <name evidence="4" type="primary">iolG</name>
    <name evidence="7" type="ORF">AR1Y2_1093</name>
</gene>
<dbReference type="OrthoDB" id="9783105at2"/>
<dbReference type="GO" id="GO:0000166">
    <property type="term" value="F:nucleotide binding"/>
    <property type="evidence" value="ECO:0007669"/>
    <property type="project" value="InterPro"/>
</dbReference>
<dbReference type="EMBL" id="CP040058">
    <property type="protein sequence ID" value="QCP34547.1"/>
    <property type="molecule type" value="Genomic_DNA"/>
</dbReference>
<keyword evidence="8" id="KW-1185">Reference proteome</keyword>
<dbReference type="PANTHER" id="PTHR43593:SF1">
    <property type="entry name" value="INOSITOL 2-DEHYDROGENASE"/>
    <property type="match status" value="1"/>
</dbReference>
<evidence type="ECO:0000256" key="4">
    <source>
        <dbReference type="HAMAP-Rule" id="MF_01671"/>
    </source>
</evidence>
<dbReference type="EC" id="1.1.1.369" evidence="4"/>
<dbReference type="Pfam" id="PF02894">
    <property type="entry name" value="GFO_IDH_MocA_C"/>
    <property type="match status" value="1"/>
</dbReference>
<keyword evidence="3 4" id="KW-0520">NAD</keyword>
<dbReference type="KEGG" id="arf:AR1Y2_1093"/>
<reference evidence="7 8" key="1">
    <citation type="submission" date="2019-05" db="EMBL/GenBank/DDBJ databases">
        <title>Complete genome sequencing of Anaerostipes rhamnosivorans.</title>
        <authorList>
            <person name="Bui T.P.N."/>
            <person name="de Vos W.M."/>
        </authorList>
    </citation>
    <scope>NUCLEOTIDE SEQUENCE [LARGE SCALE GENOMIC DNA]</scope>
    <source>
        <strain evidence="7 8">1y2</strain>
    </source>
</reference>
<dbReference type="EC" id="1.1.1.18" evidence="4"/>
<dbReference type="SUPFAM" id="SSF51735">
    <property type="entry name" value="NAD(P)-binding Rossmann-fold domains"/>
    <property type="match status" value="1"/>
</dbReference>
<dbReference type="HAMAP" id="MF_01671">
    <property type="entry name" value="IolG"/>
    <property type="match status" value="1"/>
</dbReference>
<feature type="domain" description="Gfo/Idh/MocA-like oxidoreductase N-terminal" evidence="5">
    <location>
        <begin position="6"/>
        <end position="126"/>
    </location>
</feature>
<dbReference type="Gene3D" id="3.30.360.10">
    <property type="entry name" value="Dihydrodipicolinate Reductase, domain 2"/>
    <property type="match status" value="1"/>
</dbReference>
<dbReference type="GO" id="GO:0050112">
    <property type="term" value="F:inositol 2-dehydrogenase (NAD+) activity"/>
    <property type="evidence" value="ECO:0007669"/>
    <property type="project" value="UniProtKB-UniRule"/>
</dbReference>
<dbReference type="Pfam" id="PF01408">
    <property type="entry name" value="GFO_IDH_MocA"/>
    <property type="match status" value="1"/>
</dbReference>
<evidence type="ECO:0000313" key="7">
    <source>
        <dbReference type="EMBL" id="QCP34547.1"/>
    </source>
</evidence>
<comment type="subunit">
    <text evidence="4">Homotetramer.</text>
</comment>
<evidence type="ECO:0000313" key="8">
    <source>
        <dbReference type="Proteomes" id="UP000298653"/>
    </source>
</evidence>
<accession>A0A4P8ID97</accession>
<dbReference type="InterPro" id="IPR004104">
    <property type="entry name" value="Gfo/Idh/MocA-like_OxRdtase_C"/>
</dbReference>
<dbReference type="InterPro" id="IPR000683">
    <property type="entry name" value="Gfo/Idh/MocA-like_OxRdtase_N"/>
</dbReference>
<dbReference type="Gene3D" id="3.40.50.720">
    <property type="entry name" value="NAD(P)-binding Rossmann-like Domain"/>
    <property type="match status" value="1"/>
</dbReference>
<evidence type="ECO:0000256" key="1">
    <source>
        <dbReference type="ARBA" id="ARBA00010928"/>
    </source>
</evidence>
<feature type="domain" description="Gfo/Idh/MocA-like oxidoreductase C-terminal" evidence="6">
    <location>
        <begin position="138"/>
        <end position="327"/>
    </location>
</feature>
<dbReference type="GO" id="GO:0019310">
    <property type="term" value="P:inositol catabolic process"/>
    <property type="evidence" value="ECO:0007669"/>
    <property type="project" value="UniProtKB-UniRule"/>
</dbReference>
<comment type="pathway">
    <text evidence="4">Polyol metabolism; myo-inositol degradation into acetyl-CoA; acetyl-CoA from myo-inositol: step 1/7.</text>
</comment>
<evidence type="ECO:0000256" key="3">
    <source>
        <dbReference type="ARBA" id="ARBA00023027"/>
    </source>
</evidence>
<comment type="similarity">
    <text evidence="1 4">Belongs to the Gfo/Idh/MocA family.</text>
</comment>
<dbReference type="Proteomes" id="UP000298653">
    <property type="component" value="Chromosome"/>
</dbReference>
<sequence length="337" mass="37779">MDNKELRIGVVGVGAIGRTHIERINDQLQGGRVIACSDVNTEFGKKVAENYGCTFYEDGEEMIASGDIDAVIVTTIDPYHEQYVMAAIKAGIYVFCEKPLAPEAEACKRIVEAEISGGKQLVQVGFMRRYDQGYRQLKEAIKNRTYGEPLLLHCAHRNPAVDESYDTPMAVENSMIHEIDVLRWLLDEDYDTAEVVFAKNTRRTHANLMDPQIMILTTKSGVRIDVEAFVNTGHCYDIKCEVCCEDAILNLPEPSNIEVCANAVRGHAIHSDWSTRFVDAYNVEIQEWINSTKEGRVDGPTAWDGYVGQVTAKAASKARDNQTVVKIEMEEKPDFYN</sequence>
<name>A0A4P8ID97_9FIRM</name>
<protein>
    <recommendedName>
        <fullName evidence="4">Inositol 2-dehydrogenase/D-chiro-inositol 3-dehydrogenase</fullName>
        <ecNumber evidence="4">1.1.1.18</ecNumber>
        <ecNumber evidence="4">1.1.1.369</ecNumber>
    </recommendedName>
    <alternativeName>
        <fullName evidence="4">Myo-inositol 2-dehydrogenase/D-chiro-inositol 3-dehydrogenase</fullName>
        <shortName evidence="4">MI 2-dehydrogenase/DCI 3-dehydrogenase</shortName>
    </alternativeName>
</protein>
<dbReference type="AlphaFoldDB" id="A0A4P8ID97"/>
<dbReference type="RefSeq" id="WP_137328075.1">
    <property type="nucleotide sequence ID" value="NZ_CP040058.1"/>
</dbReference>
<comment type="catalytic activity">
    <reaction evidence="4">
        <text>myo-inositol + NAD(+) = scyllo-inosose + NADH + H(+)</text>
        <dbReference type="Rhea" id="RHEA:16949"/>
        <dbReference type="ChEBI" id="CHEBI:15378"/>
        <dbReference type="ChEBI" id="CHEBI:17268"/>
        <dbReference type="ChEBI" id="CHEBI:17811"/>
        <dbReference type="ChEBI" id="CHEBI:57540"/>
        <dbReference type="ChEBI" id="CHEBI:57945"/>
        <dbReference type="EC" id="1.1.1.18"/>
    </reaction>
</comment>
<dbReference type="PANTHER" id="PTHR43593">
    <property type="match status" value="1"/>
</dbReference>
<dbReference type="InterPro" id="IPR023794">
    <property type="entry name" value="MI/DCI_dehydrogenase"/>
</dbReference>
<comment type="function">
    <text evidence="4">Involved in the oxidation of myo-inositol (MI) and D-chiro-inositol (DCI) to 2-keto-myo-inositol (2KMI or 2-inosose) and 1-keto-D-chiro-inositol (1KDCI), respectively.</text>
</comment>
<evidence type="ECO:0000256" key="2">
    <source>
        <dbReference type="ARBA" id="ARBA00023002"/>
    </source>
</evidence>
<evidence type="ECO:0000259" key="5">
    <source>
        <dbReference type="Pfam" id="PF01408"/>
    </source>
</evidence>
<organism evidence="7 8">
    <name type="scientific">Anaerostipes rhamnosivorans</name>
    <dbReference type="NCBI Taxonomy" id="1229621"/>
    <lineage>
        <taxon>Bacteria</taxon>
        <taxon>Bacillati</taxon>
        <taxon>Bacillota</taxon>
        <taxon>Clostridia</taxon>
        <taxon>Lachnospirales</taxon>
        <taxon>Lachnospiraceae</taxon>
        <taxon>Anaerostipes</taxon>
    </lineage>
</organism>
<evidence type="ECO:0000259" key="6">
    <source>
        <dbReference type="Pfam" id="PF02894"/>
    </source>
</evidence>
<proteinExistence type="inferred from homology"/>
<dbReference type="InterPro" id="IPR036291">
    <property type="entry name" value="NAD(P)-bd_dom_sf"/>
</dbReference>
<keyword evidence="2 4" id="KW-0560">Oxidoreductase</keyword>
<dbReference type="UniPathway" id="UPA00076">
    <property type="reaction ID" value="UER00143"/>
</dbReference>
<comment type="catalytic activity">
    <reaction evidence="4">
        <text>1D-chiro-inositol + NAD(+) = scyllo-inosine + NADH + H(+)</text>
        <dbReference type="Rhea" id="RHEA:25832"/>
        <dbReference type="ChEBI" id="CHEBI:15378"/>
        <dbReference type="ChEBI" id="CHEBI:27372"/>
        <dbReference type="ChEBI" id="CHEBI:50920"/>
        <dbReference type="ChEBI" id="CHEBI:57540"/>
        <dbReference type="ChEBI" id="CHEBI:57945"/>
        <dbReference type="EC" id="1.1.1.369"/>
    </reaction>
</comment>
<dbReference type="InterPro" id="IPR050424">
    <property type="entry name" value="Gfo-Idh-MocA_inositol_DH"/>
</dbReference>
<dbReference type="SUPFAM" id="SSF55347">
    <property type="entry name" value="Glyceraldehyde-3-phosphate dehydrogenase-like, C-terminal domain"/>
    <property type="match status" value="1"/>
</dbReference>